<evidence type="ECO:0000256" key="5">
    <source>
        <dbReference type="ARBA" id="ARBA00022833"/>
    </source>
</evidence>
<sequence>MPEYPQSISPNRVVVIVALTLLLIISFLLIAYIRFHKPNPVELFQRSNNHHPPPNFQAPTRTRSRLSGIERQVIETLPFFRFSSLKGSTQGLECTVCLSQFEDTEILRLLPKCKHAFHMSCIDTWLENDTNLEIHVQMEPSHQRSSSSLSSRFNIGGRFWDVGRSKKEEPFLIDQDVDIYSNSTNWKHVHRLNHKIVISDVVTRSRWSDLNSSDLLSLNSEMRHDMSSTRFFPSNENFHASSSLPSIFNNNNNSLFASGEIDYVDRETLLGSGKNQIPINISSVSSEDENSFKIMNHAEKRSMSENSHTPRFIEMSKENKMREGVASNGNIGREERLTGIWLPIAQRTVQWFAGQERNSRELEHKRLASNV</sequence>
<evidence type="ECO:0000256" key="9">
    <source>
        <dbReference type="PROSITE-ProRule" id="PRU00175"/>
    </source>
</evidence>
<dbReference type="PROSITE" id="PS50089">
    <property type="entry name" value="ZF_RING_2"/>
    <property type="match status" value="1"/>
</dbReference>
<keyword evidence="6 10" id="KW-1133">Transmembrane helix</keyword>
<evidence type="ECO:0000256" key="7">
    <source>
        <dbReference type="ARBA" id="ARBA00023136"/>
    </source>
</evidence>
<dbReference type="SUPFAM" id="SSF57850">
    <property type="entry name" value="RING/U-box"/>
    <property type="match status" value="1"/>
</dbReference>
<evidence type="ECO:0000256" key="4">
    <source>
        <dbReference type="ARBA" id="ARBA00022771"/>
    </source>
</evidence>
<keyword evidence="4 9" id="KW-0863">Zinc-finger</keyword>
<dbReference type="EMBL" id="JAYKXN010000004">
    <property type="protein sequence ID" value="KAK7293858.1"/>
    <property type="molecule type" value="Genomic_DNA"/>
</dbReference>
<dbReference type="PANTHER" id="PTHR46539">
    <property type="entry name" value="E3 UBIQUITIN-PROTEIN LIGASE ATL42"/>
    <property type="match status" value="1"/>
</dbReference>
<gene>
    <name evidence="12" type="ORF">RJT34_16735</name>
</gene>
<dbReference type="GO" id="GO:0008270">
    <property type="term" value="F:zinc ion binding"/>
    <property type="evidence" value="ECO:0007669"/>
    <property type="project" value="UniProtKB-KW"/>
</dbReference>
<evidence type="ECO:0000259" key="11">
    <source>
        <dbReference type="PROSITE" id="PS50089"/>
    </source>
</evidence>
<keyword evidence="3" id="KW-0479">Metal-binding</keyword>
<keyword evidence="7 10" id="KW-0472">Membrane</keyword>
<comment type="similarity">
    <text evidence="8">Belongs to the RING-type zinc finger family. ATL subfamily.</text>
</comment>
<dbReference type="PANTHER" id="PTHR46539:SF18">
    <property type="entry name" value="RING-H2 FINGER PROTEIN ATL4J"/>
    <property type="match status" value="1"/>
</dbReference>
<reference evidence="12 13" key="1">
    <citation type="submission" date="2024-01" db="EMBL/GenBank/DDBJ databases">
        <title>The genomes of 5 underutilized Papilionoideae crops provide insights into root nodulation and disease resistance.</title>
        <authorList>
            <person name="Yuan L."/>
        </authorList>
    </citation>
    <scope>NUCLEOTIDE SEQUENCE [LARGE SCALE GENOMIC DNA]</scope>
    <source>
        <strain evidence="12">LY-2023</strain>
        <tissue evidence="12">Leaf</tissue>
    </source>
</reference>
<evidence type="ECO:0000256" key="2">
    <source>
        <dbReference type="ARBA" id="ARBA00022692"/>
    </source>
</evidence>
<evidence type="ECO:0000256" key="1">
    <source>
        <dbReference type="ARBA" id="ARBA00004370"/>
    </source>
</evidence>
<name>A0AAN9J7Z6_CLITE</name>
<feature type="transmembrane region" description="Helical" evidence="10">
    <location>
        <begin position="12"/>
        <end position="33"/>
    </location>
</feature>
<keyword evidence="13" id="KW-1185">Reference proteome</keyword>
<evidence type="ECO:0000313" key="12">
    <source>
        <dbReference type="EMBL" id="KAK7293858.1"/>
    </source>
</evidence>
<keyword evidence="5" id="KW-0862">Zinc</keyword>
<feature type="domain" description="RING-type" evidence="11">
    <location>
        <begin position="94"/>
        <end position="143"/>
    </location>
</feature>
<accession>A0AAN9J7Z6</accession>
<evidence type="ECO:0000256" key="10">
    <source>
        <dbReference type="SAM" id="Phobius"/>
    </source>
</evidence>
<dbReference type="Gene3D" id="3.30.40.10">
    <property type="entry name" value="Zinc/RING finger domain, C3HC4 (zinc finger)"/>
    <property type="match status" value="1"/>
</dbReference>
<proteinExistence type="inferred from homology"/>
<dbReference type="AlphaFoldDB" id="A0AAN9J7Z6"/>
<evidence type="ECO:0000256" key="3">
    <source>
        <dbReference type="ARBA" id="ARBA00022723"/>
    </source>
</evidence>
<evidence type="ECO:0000256" key="8">
    <source>
        <dbReference type="ARBA" id="ARBA00024209"/>
    </source>
</evidence>
<comment type="subcellular location">
    <subcellularLocation>
        <location evidence="1">Membrane</location>
    </subcellularLocation>
</comment>
<dbReference type="InterPro" id="IPR001841">
    <property type="entry name" value="Znf_RING"/>
</dbReference>
<evidence type="ECO:0000256" key="6">
    <source>
        <dbReference type="ARBA" id="ARBA00022989"/>
    </source>
</evidence>
<dbReference type="InterPro" id="IPR013083">
    <property type="entry name" value="Znf_RING/FYVE/PHD"/>
</dbReference>
<dbReference type="Pfam" id="PF13639">
    <property type="entry name" value="zf-RING_2"/>
    <property type="match status" value="1"/>
</dbReference>
<dbReference type="Proteomes" id="UP001359559">
    <property type="component" value="Unassembled WGS sequence"/>
</dbReference>
<protein>
    <recommendedName>
        <fullName evidence="11">RING-type domain-containing protein</fullName>
    </recommendedName>
</protein>
<evidence type="ECO:0000313" key="13">
    <source>
        <dbReference type="Proteomes" id="UP001359559"/>
    </source>
</evidence>
<organism evidence="12 13">
    <name type="scientific">Clitoria ternatea</name>
    <name type="common">Butterfly pea</name>
    <dbReference type="NCBI Taxonomy" id="43366"/>
    <lineage>
        <taxon>Eukaryota</taxon>
        <taxon>Viridiplantae</taxon>
        <taxon>Streptophyta</taxon>
        <taxon>Embryophyta</taxon>
        <taxon>Tracheophyta</taxon>
        <taxon>Spermatophyta</taxon>
        <taxon>Magnoliopsida</taxon>
        <taxon>eudicotyledons</taxon>
        <taxon>Gunneridae</taxon>
        <taxon>Pentapetalae</taxon>
        <taxon>rosids</taxon>
        <taxon>fabids</taxon>
        <taxon>Fabales</taxon>
        <taxon>Fabaceae</taxon>
        <taxon>Papilionoideae</taxon>
        <taxon>50 kb inversion clade</taxon>
        <taxon>NPAAA clade</taxon>
        <taxon>indigoferoid/millettioid clade</taxon>
        <taxon>Phaseoleae</taxon>
        <taxon>Clitoria</taxon>
    </lineage>
</organism>
<keyword evidence="2 10" id="KW-0812">Transmembrane</keyword>
<comment type="caution">
    <text evidence="12">The sequence shown here is derived from an EMBL/GenBank/DDBJ whole genome shotgun (WGS) entry which is preliminary data.</text>
</comment>
<dbReference type="GO" id="GO:0016020">
    <property type="term" value="C:membrane"/>
    <property type="evidence" value="ECO:0007669"/>
    <property type="project" value="UniProtKB-SubCell"/>
</dbReference>